<sequence length="1211" mass="133844">MRFWAIFRFEFTYQVRRPWPWLFVAVLLLLDFLMTRDGTLSGVLYADFFLNSPFAVAKTTVFGGLLWLVMAAAVAGEAAARDVATRMHPLIYTTSVSKADYLGGRFLAALAINALLLLAVQAGILLGVYLPGVAPELIGPFRPAAFLTSYAFIALPNAFAATALQFLLAARSGRAMASYFGSFLIVFMGFFVASLLLYKRGLGALLDPIGIRFVVEDLAHLWTPIEKNRRLLGLEGPLLINRLLWLSIGLVACAVTYLGFRFAHRTDSSGWPARAWARLSRTTTPAAGTFPLPAPAPAGIGVAASVPVPVPRVARTFGFATHTRQLLAVAADAFRSIAASWGGLALLVVIPLLTVPVVLDQMSANDVPLLPTTPRVISELTASLSDELSRWVIIPFLIVYFAGELVWRERDARLSEITDAMPGSDWPLFLGKFLGLGLVLVVFLALQTAAGMLAQAMQGYQRFEVGLYLKILFGLQLTDYLLFALLALAVHVVANQKYVGHLVSILAFVFIALASLFGVEHNLLIYGASPGWSYTEMRGFGASLGPWLWFKLYWAAWALLLAVVARLWWVRGRQNALGERLRLARSRFAGSTAWVATVAAGLLLVLGGYIFYNTNVLNQYRNTAATKARAARYERRYGRYAATPQPQRTATSLHIEVYPTRRTVHIRGTYRLVNRSSKPLDSIHVATASDADTRAIAFDRPATCVLTDTELGHRVYALRHPLRPGDSLQLRFEVRVAPRGFRENGVDGSVVANGTSFTNSWLPAIGYQTSRELLGASDRREHGLAPRPVIASLYNVAARHERGGGTAFEAVVGTEAGQVAVAPGVLRRTWTAGGRRYFRYASDGPIGSEWAFFSARYAVHEAKWKSPDGSGHDVAIRVFHHPTHTAHLARMVRSIRASLNYYTQQFGPYRQRQLTVVERPGNGTGMHAEASMLSYGEGFSHWAPQQAPGSLDLPYAVVAHEMAHQWTVPYANVEGAPVMSESVAWYYAMQAIEAARGHEELERLRHFMRQPYPYAPIRRGEPLLRGLDPYLSYRRGPFALYTMSQYIGVPRVNGALRRLLEKHRSPGAPLATTLDLYRELQAATPDSLHYLLRDLFEVNTYWELKTKQATAQQTPAGSWQVTLQVQARKLVADSAGTEREVPMNDWVEVGVFAPRTSDEDLSQPLYQHKHRIRSGPQTLVVTVPRKPARAGIDPQLLLIDLNGADNVVNVR</sequence>
<reference evidence="1 2" key="1">
    <citation type="submission" date="2019-09" db="EMBL/GenBank/DDBJ databases">
        <title>Genome sequence of Hymenobacter sp. M3.</title>
        <authorList>
            <person name="Srinivasan S."/>
        </authorList>
    </citation>
    <scope>NUCLEOTIDE SEQUENCE [LARGE SCALE GENOMIC DNA]</scope>
    <source>
        <strain evidence="1 2">M3</strain>
    </source>
</reference>
<dbReference type="Gene3D" id="1.10.390.10">
    <property type="entry name" value="Neutral Protease Domain 2"/>
    <property type="match status" value="1"/>
</dbReference>
<dbReference type="SUPFAM" id="SSF55486">
    <property type="entry name" value="Metalloproteases ('zincins'), catalytic domain"/>
    <property type="match status" value="1"/>
</dbReference>
<evidence type="ECO:0000313" key="2">
    <source>
        <dbReference type="Proteomes" id="UP000326380"/>
    </source>
</evidence>
<organism evidence="1 2">
    <name type="scientific">Hymenobacter busanensis</name>
    <dbReference type="NCBI Taxonomy" id="2607656"/>
    <lineage>
        <taxon>Bacteria</taxon>
        <taxon>Pseudomonadati</taxon>
        <taxon>Bacteroidota</taxon>
        <taxon>Cytophagia</taxon>
        <taxon>Cytophagales</taxon>
        <taxon>Hymenobacteraceae</taxon>
        <taxon>Hymenobacter</taxon>
    </lineage>
</organism>
<gene>
    <name evidence="1" type="ORF">F0P96_17140</name>
</gene>
<keyword evidence="2" id="KW-1185">Reference proteome</keyword>
<dbReference type="AlphaFoldDB" id="A0A7L4ZX00"/>
<dbReference type="RefSeq" id="WP_151080148.1">
    <property type="nucleotide sequence ID" value="NZ_CP047647.1"/>
</dbReference>
<name>A0A7L4ZX00_9BACT</name>
<dbReference type="Proteomes" id="UP000326380">
    <property type="component" value="Unassembled WGS sequence"/>
</dbReference>
<protein>
    <submittedName>
        <fullName evidence="1">M1 family metallopeptidase</fullName>
    </submittedName>
</protein>
<dbReference type="EMBL" id="VTWU01000006">
    <property type="protein sequence ID" value="KAA9327700.1"/>
    <property type="molecule type" value="Genomic_DNA"/>
</dbReference>
<comment type="caution">
    <text evidence="1">The sequence shown here is derived from an EMBL/GenBank/DDBJ whole genome shotgun (WGS) entry which is preliminary data.</text>
</comment>
<dbReference type="Pfam" id="PF12730">
    <property type="entry name" value="ABC2_membrane_4"/>
    <property type="match status" value="1"/>
</dbReference>
<dbReference type="InterPro" id="IPR027268">
    <property type="entry name" value="Peptidase_M4/M1_CTD_sf"/>
</dbReference>
<evidence type="ECO:0000313" key="1">
    <source>
        <dbReference type="EMBL" id="KAA9327700.1"/>
    </source>
</evidence>
<accession>A0A7L4ZX00</accession>
<proteinExistence type="predicted"/>